<evidence type="ECO:0000313" key="2">
    <source>
        <dbReference type="EMBL" id="PIC31052.1"/>
    </source>
</evidence>
<evidence type="ECO:0000256" key="1">
    <source>
        <dbReference type="SAM" id="MobiDB-lite"/>
    </source>
</evidence>
<feature type="compositionally biased region" description="Polar residues" evidence="1">
    <location>
        <begin position="89"/>
        <end position="104"/>
    </location>
</feature>
<proteinExistence type="predicted"/>
<dbReference type="Proteomes" id="UP000230233">
    <property type="component" value="Chromosome V"/>
</dbReference>
<feature type="compositionally biased region" description="Polar residues" evidence="1">
    <location>
        <begin position="137"/>
        <end position="150"/>
    </location>
</feature>
<dbReference type="AlphaFoldDB" id="A0A2G5TUT8"/>
<comment type="caution">
    <text evidence="2">The sequence shown here is derived from an EMBL/GenBank/DDBJ whole genome shotgun (WGS) entry which is preliminary data.</text>
</comment>
<feature type="region of interest" description="Disordered" evidence="1">
    <location>
        <begin position="1"/>
        <end position="113"/>
    </location>
</feature>
<feature type="region of interest" description="Disordered" evidence="1">
    <location>
        <begin position="131"/>
        <end position="150"/>
    </location>
</feature>
<name>A0A2G5TUT8_9PELO</name>
<sequence length="150" mass="17103">MGYGRKGMTNHMPEMCVFTSQAPKDNSRRRPADKREIHRSNTDVKKRREASPRSSNFRPTMKHISSSEEIDGGGPSARVLQQIHHRNHAGSSSSFELQGRNQGSSGEGVHQTPDVLKRIQEVQKLLLNMQEDELDQRQMNKGTSYRGQRY</sequence>
<evidence type="ECO:0000313" key="3">
    <source>
        <dbReference type="Proteomes" id="UP000230233"/>
    </source>
</evidence>
<gene>
    <name evidence="2" type="primary">Cnig_chr_V.g22092</name>
    <name evidence="2" type="ORF">B9Z55_022092</name>
</gene>
<feature type="compositionally biased region" description="Basic and acidic residues" evidence="1">
    <location>
        <begin position="25"/>
        <end position="51"/>
    </location>
</feature>
<reference evidence="3" key="1">
    <citation type="submission" date="2017-10" db="EMBL/GenBank/DDBJ databases">
        <title>Rapid genome shrinkage in a self-fertile nematode reveals novel sperm competition proteins.</title>
        <authorList>
            <person name="Yin D."/>
            <person name="Schwarz E.M."/>
            <person name="Thomas C.G."/>
            <person name="Felde R.L."/>
            <person name="Korf I.F."/>
            <person name="Cutter A.D."/>
            <person name="Schartner C.M."/>
            <person name="Ralston E.J."/>
            <person name="Meyer B.J."/>
            <person name="Haag E.S."/>
        </authorList>
    </citation>
    <scope>NUCLEOTIDE SEQUENCE [LARGE SCALE GENOMIC DNA]</scope>
    <source>
        <strain evidence="3">JU1422</strain>
    </source>
</reference>
<protein>
    <submittedName>
        <fullName evidence="2">Uncharacterized protein</fullName>
    </submittedName>
</protein>
<dbReference type="EMBL" id="PDUG01000005">
    <property type="protein sequence ID" value="PIC31052.1"/>
    <property type="molecule type" value="Genomic_DNA"/>
</dbReference>
<keyword evidence="3" id="KW-1185">Reference proteome</keyword>
<accession>A0A2G5TUT8</accession>
<organism evidence="2 3">
    <name type="scientific">Caenorhabditis nigoni</name>
    <dbReference type="NCBI Taxonomy" id="1611254"/>
    <lineage>
        <taxon>Eukaryota</taxon>
        <taxon>Metazoa</taxon>
        <taxon>Ecdysozoa</taxon>
        <taxon>Nematoda</taxon>
        <taxon>Chromadorea</taxon>
        <taxon>Rhabditida</taxon>
        <taxon>Rhabditina</taxon>
        <taxon>Rhabditomorpha</taxon>
        <taxon>Rhabditoidea</taxon>
        <taxon>Rhabditidae</taxon>
        <taxon>Peloderinae</taxon>
        <taxon>Caenorhabditis</taxon>
    </lineage>
</organism>